<keyword evidence="2" id="KW-1185">Reference proteome</keyword>
<proteinExistence type="predicted"/>
<organism evidence="1 2">
    <name type="scientific">Phlebia brevispora</name>
    <dbReference type="NCBI Taxonomy" id="194682"/>
    <lineage>
        <taxon>Eukaryota</taxon>
        <taxon>Fungi</taxon>
        <taxon>Dikarya</taxon>
        <taxon>Basidiomycota</taxon>
        <taxon>Agaricomycotina</taxon>
        <taxon>Agaricomycetes</taxon>
        <taxon>Polyporales</taxon>
        <taxon>Meruliaceae</taxon>
        <taxon>Phlebia</taxon>
    </lineage>
</organism>
<dbReference type="EMBL" id="JANHOG010001676">
    <property type="protein sequence ID" value="KAJ3533310.1"/>
    <property type="molecule type" value="Genomic_DNA"/>
</dbReference>
<evidence type="ECO:0000313" key="1">
    <source>
        <dbReference type="EMBL" id="KAJ3533310.1"/>
    </source>
</evidence>
<name>A0ACC1S6V3_9APHY</name>
<accession>A0ACC1S6V3</accession>
<protein>
    <submittedName>
        <fullName evidence="1">Uncharacterized protein</fullName>
    </submittedName>
</protein>
<dbReference type="Proteomes" id="UP001148662">
    <property type="component" value="Unassembled WGS sequence"/>
</dbReference>
<sequence>MSSSTKPFSGPPPITVAMTQVRAFIAESGDSGWDRAWKENVTPWDGGDVQPPLRDLIVSGDISLPRSGRALVPGCGRGYDAIFIASSLGLDTLAVDISETAVVAANDLLKKSNLPNSVKVSFALQDFFAIAPSDDQKFDLVYDYTFFVAIPPSRRDEWGHQMTEIIKPGGYLVTLVFPLDLPQDNYPHVRTDSLERFFSLSGSAPAVRRIGQLRHVRVFWKECRGRLCTSSSSSSSSSTTLQTRFWGDHSMSRTCLRRFRLGRSPQLSTVAVRRNLHASICLQGAALDASSLDHGSDKEPARQRTQSLVDLVKERKLADLKNAVSQDEGDVGRAWACYLDAMNFIGPKDIPFELHQKSLRWCASSPGDNRAHLKRQLALGRKMPASHSYEGRLRAIVYNMRLAGYAPTIDDYHYILQHFAAVGHYVGAVHVLREIVHMRLPRTDISYGFCLLAMCRRLSLPCKRQARPVVVADISKRCIHLLNEMWADGIPVTTMNVDLTIRILKETLDVELFESILKTAYGIDLAYPDRPPIEFWTKERRSTFETTGVPLHLPEPLPFSTDTLNTTVDMLGRSGQISKLVQAFEVLTTPLPSPTSAAPPSTYEDDEDDDFGDSNPTVAPYRPPHALPNTTTYYYLLRWISTADNATLARHYVLDAIELERTTDRRLRGDCMRKSPEEIAASQFAVNRNMLLPVVALANRNKHMELLRWMLVKIRRVLRRKRASIKYFTDVRDEWLHPPEASTWPSGSSQLVDVQSAVPSEGPSSFAIPSDPQSDLTASPEPPAARAPGNVSPDVDGTVEIGTAPRVPSTMKPFDVKAHLHILRRDRSDLELLEQRIVDAIGRNSQRVKERLGRRVWRAQDIYLRTEYQRVKISRIMWRGIVNFRPHSPGTRSRNRTVRKETQSNVGPGTVAAFRGFFTSNTYQNQVKESSADADDAKSQ</sequence>
<evidence type="ECO:0000313" key="2">
    <source>
        <dbReference type="Proteomes" id="UP001148662"/>
    </source>
</evidence>
<reference evidence="1" key="1">
    <citation type="submission" date="2022-07" db="EMBL/GenBank/DDBJ databases">
        <title>Genome Sequence of Phlebia brevispora.</title>
        <authorList>
            <person name="Buettner E."/>
        </authorList>
    </citation>
    <scope>NUCLEOTIDE SEQUENCE</scope>
    <source>
        <strain evidence="1">MPL23</strain>
    </source>
</reference>
<gene>
    <name evidence="1" type="ORF">NM688_g7303</name>
</gene>
<comment type="caution">
    <text evidence="1">The sequence shown here is derived from an EMBL/GenBank/DDBJ whole genome shotgun (WGS) entry which is preliminary data.</text>
</comment>